<dbReference type="Proteomes" id="UP001326715">
    <property type="component" value="Chromosome"/>
</dbReference>
<proteinExistence type="predicted"/>
<sequence>MDYTIKNRINDILTAHISFPNGSVNKQYKALLDLEKWNMADITLLEWNGLEEIGLVYNEENNTIEGIPTESGDHKIKLVFSVADSPKQVKVINLIINPDPRSMWKDLPSDVKDPYWKQDDVHTAGPLYGKHAIAASKRGRSHKNTGAFRDDHFELALNIKNNWSVVAVADGAGSSPFSRQGARIACEETIRFFQQYFEENREQELEEIAASDREKINLVAGQHMYQAIKHVYEQINAEAEKHAAANPALFNDKRKSILEYYHTTLIFVAFKKFDFGYLILSFGVGDCPIVLLHHDEAQLLNQLDVGEFGGGTRFITQPEIFHSKEIPVTSRFKVTILPDFSYLFLMTDGIYDPKFEVVYNLQNAAHWQQFMQDLDGNNEEKVKIDFKGDCREAARSLFDWMDFWSPGNHDDRTMVIIY</sequence>
<dbReference type="RefSeq" id="WP_072361357.1">
    <property type="nucleotide sequence ID" value="NZ_CP139972.1"/>
</dbReference>
<dbReference type="InterPro" id="IPR001932">
    <property type="entry name" value="PPM-type_phosphatase-like_dom"/>
</dbReference>
<dbReference type="AlphaFoldDB" id="A0A1K1QP13"/>
<gene>
    <name evidence="2" type="ORF">SAMN05661012_02927</name>
    <name evidence="3" type="ORF">SR876_30520</name>
</gene>
<accession>A0A1K1QP13</accession>
<name>A0A1K1QP13_9BACT</name>
<reference evidence="2 4" key="1">
    <citation type="submission" date="2016-11" db="EMBL/GenBank/DDBJ databases">
        <authorList>
            <person name="Jaros S."/>
            <person name="Januszkiewicz K."/>
            <person name="Wedrychowicz H."/>
        </authorList>
    </citation>
    <scope>NUCLEOTIDE SEQUENCE [LARGE SCALE GENOMIC DNA]</scope>
    <source>
        <strain evidence="2 4">DSM 784</strain>
    </source>
</reference>
<dbReference type="EMBL" id="FPIZ01000008">
    <property type="protein sequence ID" value="SFW60982.1"/>
    <property type="molecule type" value="Genomic_DNA"/>
</dbReference>
<evidence type="ECO:0000259" key="1">
    <source>
        <dbReference type="SMART" id="SM00332"/>
    </source>
</evidence>
<organism evidence="2 4">
    <name type="scientific">Chitinophaga sancti</name>
    <dbReference type="NCBI Taxonomy" id="1004"/>
    <lineage>
        <taxon>Bacteria</taxon>
        <taxon>Pseudomonadati</taxon>
        <taxon>Bacteroidota</taxon>
        <taxon>Chitinophagia</taxon>
        <taxon>Chitinophagales</taxon>
        <taxon>Chitinophagaceae</taxon>
        <taxon>Chitinophaga</taxon>
    </lineage>
</organism>
<evidence type="ECO:0000313" key="3">
    <source>
        <dbReference type="EMBL" id="WQG89268.1"/>
    </source>
</evidence>
<dbReference type="InterPro" id="IPR036457">
    <property type="entry name" value="PPM-type-like_dom_sf"/>
</dbReference>
<dbReference type="OrthoDB" id="963478at2"/>
<keyword evidence="5" id="KW-1185">Reference proteome</keyword>
<reference evidence="3 5" key="2">
    <citation type="submission" date="2023-11" db="EMBL/GenBank/DDBJ databases">
        <title>MicrobeMod: A computational toolkit for identifying prokaryotic methylation and restriction-modification with nanopore sequencing.</title>
        <authorList>
            <person name="Crits-Christoph A."/>
            <person name="Kang S.C."/>
            <person name="Lee H."/>
            <person name="Ostrov N."/>
        </authorList>
    </citation>
    <scope>NUCLEOTIDE SEQUENCE [LARGE SCALE GENOMIC DNA]</scope>
    <source>
        <strain evidence="3 5">ATCC 23090</strain>
    </source>
</reference>
<dbReference type="Proteomes" id="UP000183788">
    <property type="component" value="Unassembled WGS sequence"/>
</dbReference>
<protein>
    <submittedName>
        <fullName evidence="3">PP2C family serine/threonine-protein phosphatase</fullName>
        <ecNumber evidence="3">3.1.3.16</ecNumber>
    </submittedName>
    <submittedName>
        <fullName evidence="2">Protein phosphatase 2C</fullName>
    </submittedName>
</protein>
<dbReference type="SUPFAM" id="SSF81606">
    <property type="entry name" value="PP2C-like"/>
    <property type="match status" value="1"/>
</dbReference>
<dbReference type="Pfam" id="PF13672">
    <property type="entry name" value="PP2C_2"/>
    <property type="match status" value="1"/>
</dbReference>
<dbReference type="EC" id="3.1.3.16" evidence="3"/>
<feature type="domain" description="PPM-type phosphatase" evidence="1">
    <location>
        <begin position="117"/>
        <end position="417"/>
    </location>
</feature>
<evidence type="ECO:0000313" key="5">
    <source>
        <dbReference type="Proteomes" id="UP001326715"/>
    </source>
</evidence>
<dbReference type="STRING" id="1004.SAMN05661012_02927"/>
<dbReference type="SMART" id="SM00332">
    <property type="entry name" value="PP2Cc"/>
    <property type="match status" value="1"/>
</dbReference>
<keyword evidence="3" id="KW-0378">Hydrolase</keyword>
<dbReference type="Gene3D" id="3.60.40.10">
    <property type="entry name" value="PPM-type phosphatase domain"/>
    <property type="match status" value="1"/>
</dbReference>
<evidence type="ECO:0000313" key="4">
    <source>
        <dbReference type="Proteomes" id="UP000183788"/>
    </source>
</evidence>
<dbReference type="GO" id="GO:0004722">
    <property type="term" value="F:protein serine/threonine phosphatase activity"/>
    <property type="evidence" value="ECO:0007669"/>
    <property type="project" value="UniProtKB-EC"/>
</dbReference>
<dbReference type="EMBL" id="CP140154">
    <property type="protein sequence ID" value="WQG89268.1"/>
    <property type="molecule type" value="Genomic_DNA"/>
</dbReference>
<evidence type="ECO:0000313" key="2">
    <source>
        <dbReference type="EMBL" id="SFW60982.1"/>
    </source>
</evidence>